<comment type="caution">
    <text evidence="1">The sequence shown here is derived from an EMBL/GenBank/DDBJ whole genome shotgun (WGS) entry which is preliminary data.</text>
</comment>
<keyword evidence="2" id="KW-1185">Reference proteome</keyword>
<dbReference type="Proteomes" id="UP001458880">
    <property type="component" value="Unassembled WGS sequence"/>
</dbReference>
<reference evidence="1 2" key="1">
    <citation type="journal article" date="2024" name="BMC Genomics">
        <title>De novo assembly and annotation of Popillia japonica's genome with initial clues to its potential as an invasive pest.</title>
        <authorList>
            <person name="Cucini C."/>
            <person name="Boschi S."/>
            <person name="Funari R."/>
            <person name="Cardaioli E."/>
            <person name="Iannotti N."/>
            <person name="Marturano G."/>
            <person name="Paoli F."/>
            <person name="Bruttini M."/>
            <person name="Carapelli A."/>
            <person name="Frati F."/>
            <person name="Nardi F."/>
        </authorList>
    </citation>
    <scope>NUCLEOTIDE SEQUENCE [LARGE SCALE GENOMIC DNA]</scope>
    <source>
        <strain evidence="1">DMR45628</strain>
    </source>
</reference>
<dbReference type="AlphaFoldDB" id="A0AAW1HRD1"/>
<dbReference type="EMBL" id="JASPKY010001121">
    <property type="protein sequence ID" value="KAK9679018.1"/>
    <property type="molecule type" value="Genomic_DNA"/>
</dbReference>
<organism evidence="1 2">
    <name type="scientific">Popillia japonica</name>
    <name type="common">Japanese beetle</name>
    <dbReference type="NCBI Taxonomy" id="7064"/>
    <lineage>
        <taxon>Eukaryota</taxon>
        <taxon>Metazoa</taxon>
        <taxon>Ecdysozoa</taxon>
        <taxon>Arthropoda</taxon>
        <taxon>Hexapoda</taxon>
        <taxon>Insecta</taxon>
        <taxon>Pterygota</taxon>
        <taxon>Neoptera</taxon>
        <taxon>Endopterygota</taxon>
        <taxon>Coleoptera</taxon>
        <taxon>Polyphaga</taxon>
        <taxon>Scarabaeiformia</taxon>
        <taxon>Scarabaeidae</taxon>
        <taxon>Rutelinae</taxon>
        <taxon>Popillia</taxon>
    </lineage>
</organism>
<name>A0AAW1HRD1_POPJA</name>
<proteinExistence type="predicted"/>
<accession>A0AAW1HRD1</accession>
<gene>
    <name evidence="1" type="ORF">QE152_g40359</name>
</gene>
<evidence type="ECO:0000313" key="1">
    <source>
        <dbReference type="EMBL" id="KAK9679018.1"/>
    </source>
</evidence>
<protein>
    <submittedName>
        <fullName evidence="1">Uncharacterized protein</fullName>
    </submittedName>
</protein>
<sequence>MDKRIQQWYSQKRTIHVSSDKSIIKSDTLNKPEMKYNDYFPRNLRKKEYIQELLSEGAEDENGSEQQVLKEEEPEEIVTIDELKQAIGLMLKIYNRIRKEEGI</sequence>
<evidence type="ECO:0000313" key="2">
    <source>
        <dbReference type="Proteomes" id="UP001458880"/>
    </source>
</evidence>